<dbReference type="SMART" id="SM01208">
    <property type="entry name" value="G5"/>
    <property type="match status" value="1"/>
</dbReference>
<dbReference type="InterPro" id="IPR011098">
    <property type="entry name" value="G5_dom"/>
</dbReference>
<reference evidence="5" key="1">
    <citation type="journal article" date="2019" name="Int. J. Syst. Evol. Microbiol.">
        <title>The Global Catalogue of Microorganisms (GCM) 10K type strain sequencing project: providing services to taxonomists for standard genome sequencing and annotation.</title>
        <authorList>
            <consortium name="The Broad Institute Genomics Platform"/>
            <consortium name="The Broad Institute Genome Sequencing Center for Infectious Disease"/>
            <person name="Wu L."/>
            <person name="Ma J."/>
        </authorList>
    </citation>
    <scope>NUCLEOTIDE SEQUENCE [LARGE SCALE GENOMIC DNA]</scope>
    <source>
        <strain evidence="5">JCM 12774</strain>
    </source>
</reference>
<feature type="domain" description="G5" evidence="3">
    <location>
        <begin position="406"/>
        <end position="488"/>
    </location>
</feature>
<evidence type="ECO:0000313" key="4">
    <source>
        <dbReference type="EMBL" id="GAA0378379.1"/>
    </source>
</evidence>
<feature type="compositionally biased region" description="Basic and acidic residues" evidence="2">
    <location>
        <begin position="205"/>
        <end position="220"/>
    </location>
</feature>
<keyword evidence="5" id="KW-1185">Reference proteome</keyword>
<dbReference type="Gene3D" id="2.20.230.10">
    <property type="entry name" value="Resuscitation-promoting factor rpfb"/>
    <property type="match status" value="1"/>
</dbReference>
<sequence>MDRKRFIFFVAPLLILSCITLFLLFSLQHYAYRDTIPPGVEVAGIPMGGMSAHEAIQVLDRKLAELELEKVTYSFRDISRSEVLSWKNSGVTFDIPDFRAELTTLTNGSLWDRIQIRSRFPKQWRLQARYDLQPLKLQFGPEWEKAHLGVPVNATRTIGADDSIRYTAGKSVYRIDWTVFMTLIQAALPTTLPLDKMADGAAAGDLREESTDTTGHDTTAHPRQNSRVPTHPVTISVPLSKLQPSVTLDSLKSQGITRKIAEFSTDLTTSGEGRLHNVDAAARSIDGMLLSPGGTFDYAKVIESAEQEYGFQEAPVIFGGKLVPGVGGGICQVSSTLYNAALRAGLEIVERRNHTLPVSYVPKGQDATFAQGYINFRFKNTTGKYLLIRAKVSNGQLVIKLFGTLAENVTYSIQSRTTRTIAPTNKYIKNPSLPVGSQEIMLEGKPGYVVETYRLKQVDGVTVSRTLLSRDTYPAQPAVIAVHDGTERSGDPPSQILEDGVEGPRFP</sequence>
<feature type="region of interest" description="Disordered" evidence="2">
    <location>
        <begin position="484"/>
        <end position="507"/>
    </location>
</feature>
<evidence type="ECO:0000256" key="2">
    <source>
        <dbReference type="SAM" id="MobiDB-lite"/>
    </source>
</evidence>
<dbReference type="InterPro" id="IPR007391">
    <property type="entry name" value="Vancomycin_resist_VanW"/>
</dbReference>
<feature type="region of interest" description="Disordered" evidence="2">
    <location>
        <begin position="201"/>
        <end position="231"/>
    </location>
</feature>
<evidence type="ECO:0000259" key="3">
    <source>
        <dbReference type="PROSITE" id="PS51109"/>
    </source>
</evidence>
<comment type="caution">
    <text evidence="4">The sequence shown here is derived from an EMBL/GenBank/DDBJ whole genome shotgun (WGS) entry which is preliminary data.</text>
</comment>
<dbReference type="PROSITE" id="PS51109">
    <property type="entry name" value="G5"/>
    <property type="match status" value="1"/>
</dbReference>
<dbReference type="PANTHER" id="PTHR35788">
    <property type="entry name" value="EXPORTED PROTEIN-RELATED"/>
    <property type="match status" value="1"/>
</dbReference>
<dbReference type="PANTHER" id="PTHR35788:SF1">
    <property type="entry name" value="EXPORTED PROTEIN"/>
    <property type="match status" value="1"/>
</dbReference>
<dbReference type="InterPro" id="IPR052913">
    <property type="entry name" value="Glycopeptide_resist_protein"/>
</dbReference>
<organism evidence="4 5">
    <name type="scientific">Paenibacillus motobuensis</name>
    <dbReference type="NCBI Taxonomy" id="295324"/>
    <lineage>
        <taxon>Bacteria</taxon>
        <taxon>Bacillati</taxon>
        <taxon>Bacillota</taxon>
        <taxon>Bacilli</taxon>
        <taxon>Bacillales</taxon>
        <taxon>Paenibacillaceae</taxon>
        <taxon>Paenibacillus</taxon>
    </lineage>
</organism>
<evidence type="ECO:0000256" key="1">
    <source>
        <dbReference type="ARBA" id="ARBA00022729"/>
    </source>
</evidence>
<gene>
    <name evidence="4" type="ORF">GCM10008933_07020</name>
</gene>
<dbReference type="EMBL" id="BAAACX010000005">
    <property type="protein sequence ID" value="GAA0378379.1"/>
    <property type="molecule type" value="Genomic_DNA"/>
</dbReference>
<evidence type="ECO:0000313" key="5">
    <source>
        <dbReference type="Proteomes" id="UP001500340"/>
    </source>
</evidence>
<dbReference type="Pfam" id="PF07501">
    <property type="entry name" value="G5"/>
    <property type="match status" value="1"/>
</dbReference>
<protein>
    <submittedName>
        <fullName evidence="4">VanW family protein</fullName>
    </submittedName>
</protein>
<accession>A0ABP3HRY2</accession>
<dbReference type="RefSeq" id="WP_343857556.1">
    <property type="nucleotide sequence ID" value="NZ_BAAACX010000005.1"/>
</dbReference>
<keyword evidence="1" id="KW-0732">Signal</keyword>
<proteinExistence type="predicted"/>
<name>A0ABP3HRY2_9BACL</name>
<dbReference type="Pfam" id="PF04294">
    <property type="entry name" value="VanW"/>
    <property type="match status" value="1"/>
</dbReference>
<dbReference type="Proteomes" id="UP001500340">
    <property type="component" value="Unassembled WGS sequence"/>
</dbReference>
<dbReference type="PROSITE" id="PS51257">
    <property type="entry name" value="PROKAR_LIPOPROTEIN"/>
    <property type="match status" value="1"/>
</dbReference>